<evidence type="ECO:0000313" key="3">
    <source>
        <dbReference type="EMBL" id="CAI9111977.1"/>
    </source>
</evidence>
<keyword evidence="4" id="KW-1185">Reference proteome</keyword>
<feature type="region of interest" description="Disordered" evidence="1">
    <location>
        <begin position="34"/>
        <end position="58"/>
    </location>
</feature>
<name>A0AAV1DXI2_OLDCO</name>
<reference evidence="3" key="1">
    <citation type="submission" date="2023-03" db="EMBL/GenBank/DDBJ databases">
        <authorList>
            <person name="Julca I."/>
        </authorList>
    </citation>
    <scope>NUCLEOTIDE SEQUENCE</scope>
</reference>
<keyword evidence="2" id="KW-1133">Transmembrane helix</keyword>
<keyword evidence="2" id="KW-0472">Membrane</keyword>
<keyword evidence="2" id="KW-0812">Transmembrane</keyword>
<organism evidence="3 4">
    <name type="scientific">Oldenlandia corymbosa var. corymbosa</name>
    <dbReference type="NCBI Taxonomy" id="529605"/>
    <lineage>
        <taxon>Eukaryota</taxon>
        <taxon>Viridiplantae</taxon>
        <taxon>Streptophyta</taxon>
        <taxon>Embryophyta</taxon>
        <taxon>Tracheophyta</taxon>
        <taxon>Spermatophyta</taxon>
        <taxon>Magnoliopsida</taxon>
        <taxon>eudicotyledons</taxon>
        <taxon>Gunneridae</taxon>
        <taxon>Pentapetalae</taxon>
        <taxon>asterids</taxon>
        <taxon>lamiids</taxon>
        <taxon>Gentianales</taxon>
        <taxon>Rubiaceae</taxon>
        <taxon>Rubioideae</taxon>
        <taxon>Spermacoceae</taxon>
        <taxon>Hedyotis-Oldenlandia complex</taxon>
        <taxon>Oldenlandia</taxon>
    </lineage>
</organism>
<evidence type="ECO:0000313" key="4">
    <source>
        <dbReference type="Proteomes" id="UP001161247"/>
    </source>
</evidence>
<sequence>MKIKLQKDYISKEDMIKAYMEELKQELKRNLADDRSDVSMTTATSNEDCLAGESQDPEEYNEDDMIEERFNKLVEELREETKGDIILKQSQKSNLKFNLRPCERAVRALISIYLYLIMLTDLIIILCPSTHTILLMCTEFHSHFVTCRSGRQSRQLQASINRFEELWTKFDECRDIIEENWYIGGDVNAEQFKMKIKNTMMALKKWGKLKFGNLRKKINDFNQRLVEIQGNPAYTWDEEAKLKKELELLLEQEEVYWKQRSRISWLQGGDRNTSYFHNKASHRKTKNFIRRLQAESGEWIEDEEKLHMHIIGHFAGLFTERADYQDDISNLVESHIPRYMIEELEDKFTEEEIIKVIKDMRPWKAPGPDGVHAGFYQIYWSIVGDDVKKLALDILDGDGDIQALNHTYIVLIPKVLNPPK</sequence>
<proteinExistence type="predicted"/>
<dbReference type="Proteomes" id="UP001161247">
    <property type="component" value="Chromosome 7"/>
</dbReference>
<feature type="compositionally biased region" description="Polar residues" evidence="1">
    <location>
        <begin position="38"/>
        <end position="47"/>
    </location>
</feature>
<gene>
    <name evidence="3" type="ORF">OLC1_LOCUS19254</name>
</gene>
<accession>A0AAV1DXI2</accession>
<feature type="transmembrane region" description="Helical" evidence="2">
    <location>
        <begin position="105"/>
        <end position="126"/>
    </location>
</feature>
<dbReference type="EMBL" id="OX459124">
    <property type="protein sequence ID" value="CAI9111977.1"/>
    <property type="molecule type" value="Genomic_DNA"/>
</dbReference>
<protein>
    <submittedName>
        <fullName evidence="3">OLC1v1012333C1</fullName>
    </submittedName>
</protein>
<dbReference type="AlphaFoldDB" id="A0AAV1DXI2"/>
<evidence type="ECO:0000256" key="1">
    <source>
        <dbReference type="SAM" id="MobiDB-lite"/>
    </source>
</evidence>
<evidence type="ECO:0000256" key="2">
    <source>
        <dbReference type="SAM" id="Phobius"/>
    </source>
</evidence>